<geneLocation type="plasmid" evidence="3 4">
    <name>pEA7_2</name>
</geneLocation>
<dbReference type="Gene3D" id="1.10.10.10">
    <property type="entry name" value="Winged helix-like DNA-binding domain superfamily/Winged helix DNA-binding domain"/>
    <property type="match status" value="1"/>
</dbReference>
<protein>
    <submittedName>
        <fullName evidence="3">LuxR C-terminal-related transcriptional regulator</fullName>
    </submittedName>
</protein>
<dbReference type="SMART" id="SM00421">
    <property type="entry name" value="HTH_LUXR"/>
    <property type="match status" value="1"/>
</dbReference>
<organism evidence="3 4">
    <name type="scientific">Escherichia albertii</name>
    <dbReference type="NCBI Taxonomy" id="208962"/>
    <lineage>
        <taxon>Bacteria</taxon>
        <taxon>Pseudomonadati</taxon>
        <taxon>Pseudomonadota</taxon>
        <taxon>Gammaproteobacteria</taxon>
        <taxon>Enterobacterales</taxon>
        <taxon>Enterobacteriaceae</taxon>
        <taxon>Escherichia</taxon>
    </lineage>
</organism>
<dbReference type="RefSeq" id="WP_137650336.1">
    <property type="nucleotide sequence ID" value="NZ_BJCV01000040.1"/>
</dbReference>
<dbReference type="InterPro" id="IPR036388">
    <property type="entry name" value="WH-like_DNA-bd_sf"/>
</dbReference>
<keyword evidence="1" id="KW-0238">DNA-binding</keyword>
<dbReference type="InterPro" id="IPR016032">
    <property type="entry name" value="Sig_transdc_resp-reg_C-effctor"/>
</dbReference>
<dbReference type="InterPro" id="IPR000792">
    <property type="entry name" value="Tscrpt_reg_LuxR_C"/>
</dbReference>
<evidence type="ECO:0000256" key="1">
    <source>
        <dbReference type="ARBA" id="ARBA00023125"/>
    </source>
</evidence>
<dbReference type="PROSITE" id="PS50043">
    <property type="entry name" value="HTH_LUXR_2"/>
    <property type="match status" value="1"/>
</dbReference>
<name>A0AAX3MV20_ESCAL</name>
<dbReference type="Pfam" id="PF00196">
    <property type="entry name" value="GerE"/>
    <property type="match status" value="1"/>
</dbReference>
<dbReference type="AlphaFoldDB" id="A0AAX3MV20"/>
<dbReference type="SUPFAM" id="SSF46894">
    <property type="entry name" value="C-terminal effector domain of the bipartite response regulators"/>
    <property type="match status" value="1"/>
</dbReference>
<evidence type="ECO:0000259" key="2">
    <source>
        <dbReference type="PROSITE" id="PS50043"/>
    </source>
</evidence>
<feature type="domain" description="HTH luxR-type" evidence="2">
    <location>
        <begin position="22"/>
        <end position="88"/>
    </location>
</feature>
<evidence type="ECO:0000313" key="4">
    <source>
        <dbReference type="Proteomes" id="UP001219219"/>
    </source>
</evidence>
<reference evidence="3" key="1">
    <citation type="submission" date="2023-02" db="EMBL/GenBank/DDBJ databases">
        <title>Escherichia albertii as a potential enteropathogen in the light of epidemiological and genomic studies.</title>
        <authorList>
            <person name="Leszczynska K."/>
            <person name="Swiecicka I."/>
            <person name="Daniluk T."/>
            <person name="Lebensztejn D."/>
            <person name="Chmielewska S."/>
            <person name="Leszczynska D."/>
            <person name="Gawor J."/>
            <person name="Kliber M."/>
        </authorList>
    </citation>
    <scope>NUCLEOTIDE SEQUENCE</scope>
    <source>
        <strain evidence="3">BIA_7</strain>
        <plasmid evidence="3">pEA7_2</plasmid>
    </source>
</reference>
<proteinExistence type="predicted"/>
<dbReference type="PRINTS" id="PR00038">
    <property type="entry name" value="HTHLUXR"/>
</dbReference>
<dbReference type="Proteomes" id="UP001219219">
    <property type="component" value="Plasmid pEA7_2"/>
</dbReference>
<dbReference type="GO" id="GO:0006355">
    <property type="term" value="P:regulation of DNA-templated transcription"/>
    <property type="evidence" value="ECO:0007669"/>
    <property type="project" value="InterPro"/>
</dbReference>
<dbReference type="GO" id="GO:0003677">
    <property type="term" value="F:DNA binding"/>
    <property type="evidence" value="ECO:0007669"/>
    <property type="project" value="UniProtKB-KW"/>
</dbReference>
<dbReference type="CDD" id="cd06170">
    <property type="entry name" value="LuxR_C_like"/>
    <property type="match status" value="1"/>
</dbReference>
<dbReference type="EMBL" id="CP117564">
    <property type="protein sequence ID" value="WDB31969.1"/>
    <property type="molecule type" value="Genomic_DNA"/>
</dbReference>
<sequence>MSNEQKTCYIRARIKEHDITAHAWISLSLTDAECDVLELLIKGYTVTQISRFRDRSPKTVSTQKYQIYKKLEIRNDTTFWLDFSLSPYVKIIFMHQNKSVNGVLPLHYK</sequence>
<accession>A0AAX3MV20</accession>
<gene>
    <name evidence="3" type="ORF">PS049_26225</name>
</gene>
<evidence type="ECO:0000313" key="3">
    <source>
        <dbReference type="EMBL" id="WDB31969.1"/>
    </source>
</evidence>
<keyword evidence="3" id="KW-0614">Plasmid</keyword>